<dbReference type="GO" id="GO:0006351">
    <property type="term" value="P:DNA-templated transcription"/>
    <property type="evidence" value="ECO:0007669"/>
    <property type="project" value="TreeGrafter"/>
</dbReference>
<dbReference type="Proteomes" id="UP000461443">
    <property type="component" value="Unassembled WGS sequence"/>
</dbReference>
<organism evidence="6 7">
    <name type="scientific">Acerihabitans arboris</name>
    <dbReference type="NCBI Taxonomy" id="2691583"/>
    <lineage>
        <taxon>Bacteria</taxon>
        <taxon>Pseudomonadati</taxon>
        <taxon>Pseudomonadota</taxon>
        <taxon>Gammaproteobacteria</taxon>
        <taxon>Enterobacterales</taxon>
        <taxon>Pectobacteriaceae</taxon>
        <taxon>Acerihabitans</taxon>
    </lineage>
</organism>
<dbReference type="Gene3D" id="1.10.10.10">
    <property type="entry name" value="Winged helix-like DNA-binding domain superfamily/Winged helix DNA-binding domain"/>
    <property type="match status" value="1"/>
</dbReference>
<comment type="similarity">
    <text evidence="1">Belongs to the LysR transcriptional regulatory family.</text>
</comment>
<evidence type="ECO:0000313" key="6">
    <source>
        <dbReference type="EMBL" id="NDL64081.1"/>
    </source>
</evidence>
<dbReference type="InterPro" id="IPR058163">
    <property type="entry name" value="LysR-type_TF_proteobact-type"/>
</dbReference>
<dbReference type="EMBL" id="WUBS01000010">
    <property type="protein sequence ID" value="NDL64081.1"/>
    <property type="molecule type" value="Genomic_DNA"/>
</dbReference>
<evidence type="ECO:0000256" key="3">
    <source>
        <dbReference type="ARBA" id="ARBA00023125"/>
    </source>
</evidence>
<reference evidence="6 7" key="1">
    <citation type="submission" date="2019-12" db="EMBL/GenBank/DDBJ databases">
        <authorList>
            <person name="Lee S.D."/>
        </authorList>
    </citation>
    <scope>NUCLEOTIDE SEQUENCE [LARGE SCALE GENOMIC DNA]</scope>
    <source>
        <strain evidence="6 7">SAP-6</strain>
    </source>
</reference>
<keyword evidence="3" id="KW-0238">DNA-binding</keyword>
<dbReference type="PRINTS" id="PR00039">
    <property type="entry name" value="HTHLYSR"/>
</dbReference>
<evidence type="ECO:0000256" key="2">
    <source>
        <dbReference type="ARBA" id="ARBA00023015"/>
    </source>
</evidence>
<feature type="domain" description="HTH lysR-type" evidence="5">
    <location>
        <begin position="8"/>
        <end position="65"/>
    </location>
</feature>
<gene>
    <name evidence="6" type="ORF">GRH90_15155</name>
</gene>
<dbReference type="RefSeq" id="WP_162366797.1">
    <property type="nucleotide sequence ID" value="NZ_WUBS01000010.1"/>
</dbReference>
<accession>A0A845SNA1</accession>
<proteinExistence type="inferred from homology"/>
<evidence type="ECO:0000256" key="1">
    <source>
        <dbReference type="ARBA" id="ARBA00009437"/>
    </source>
</evidence>
<dbReference type="InterPro" id="IPR036390">
    <property type="entry name" value="WH_DNA-bd_sf"/>
</dbReference>
<dbReference type="GO" id="GO:0003700">
    <property type="term" value="F:DNA-binding transcription factor activity"/>
    <property type="evidence" value="ECO:0007669"/>
    <property type="project" value="InterPro"/>
</dbReference>
<dbReference type="FunFam" id="1.10.10.10:FF:000001">
    <property type="entry name" value="LysR family transcriptional regulator"/>
    <property type="match status" value="1"/>
</dbReference>
<keyword evidence="4" id="KW-0804">Transcription</keyword>
<dbReference type="InterPro" id="IPR017786">
    <property type="entry name" value="TF_choline_sulphate-util"/>
</dbReference>
<dbReference type="AlphaFoldDB" id="A0A845SNA1"/>
<protein>
    <submittedName>
        <fullName evidence="6">LysR family transcriptional regulator</fullName>
    </submittedName>
</protein>
<dbReference type="SUPFAM" id="SSF53850">
    <property type="entry name" value="Periplasmic binding protein-like II"/>
    <property type="match status" value="1"/>
</dbReference>
<evidence type="ECO:0000313" key="7">
    <source>
        <dbReference type="Proteomes" id="UP000461443"/>
    </source>
</evidence>
<dbReference type="SUPFAM" id="SSF46785">
    <property type="entry name" value="Winged helix' DNA-binding domain"/>
    <property type="match status" value="1"/>
</dbReference>
<keyword evidence="7" id="KW-1185">Reference proteome</keyword>
<evidence type="ECO:0000256" key="4">
    <source>
        <dbReference type="ARBA" id="ARBA00023163"/>
    </source>
</evidence>
<dbReference type="Gene3D" id="3.40.190.10">
    <property type="entry name" value="Periplasmic binding protein-like II"/>
    <property type="match status" value="2"/>
</dbReference>
<dbReference type="InterPro" id="IPR000847">
    <property type="entry name" value="LysR_HTH_N"/>
</dbReference>
<reference evidence="6 7" key="2">
    <citation type="submission" date="2020-02" db="EMBL/GenBank/DDBJ databases">
        <title>The new genus of Enterobacteriales.</title>
        <authorList>
            <person name="Kim I.S."/>
        </authorList>
    </citation>
    <scope>NUCLEOTIDE SEQUENCE [LARGE SCALE GENOMIC DNA]</scope>
    <source>
        <strain evidence="6 7">SAP-6</strain>
    </source>
</reference>
<keyword evidence="2" id="KW-0805">Transcription regulation</keyword>
<dbReference type="PROSITE" id="PS50931">
    <property type="entry name" value="HTH_LYSR"/>
    <property type="match status" value="1"/>
</dbReference>
<dbReference type="InterPro" id="IPR036388">
    <property type="entry name" value="WH-like_DNA-bd_sf"/>
</dbReference>
<dbReference type="PANTHER" id="PTHR30537:SF26">
    <property type="entry name" value="GLYCINE CLEAVAGE SYSTEM TRANSCRIPTIONAL ACTIVATOR"/>
    <property type="match status" value="1"/>
</dbReference>
<dbReference type="Pfam" id="PF03466">
    <property type="entry name" value="LysR_substrate"/>
    <property type="match status" value="1"/>
</dbReference>
<name>A0A845SNA1_9GAMM</name>
<evidence type="ECO:0000259" key="5">
    <source>
        <dbReference type="PROSITE" id="PS50931"/>
    </source>
</evidence>
<dbReference type="Pfam" id="PF00126">
    <property type="entry name" value="HTH_1"/>
    <property type="match status" value="1"/>
</dbReference>
<dbReference type="InterPro" id="IPR005119">
    <property type="entry name" value="LysR_subst-bd"/>
</dbReference>
<comment type="caution">
    <text evidence="6">The sequence shown here is derived from an EMBL/GenBank/DDBJ whole genome shotgun (WGS) entry which is preliminary data.</text>
</comment>
<sequence length="315" mass="35305">MANTFRLPPLQALAVFEAAARHLNFTAAATELGSSQPAVSQRINLLENQLGARLFDRRHRGVALTQTGEQLYKIVRASLQGISQQIEKIQLKKQRDVLRIDTDMGFASYWLLPRLDQLQRLIPNVDVQISTSPNEFSLRDSSAHLAISFGDGQIPGCRSDMLFPELVVPVCSPLFFKQYGGPAAAADLLPLPLLNLPDTQPRRWLSWRDWFRGQGLEPDDGVTSVTFNAYSLIIQAALKSQGVALGWKPLVDQFLENGELVVCGPELKTLRGYYLIQPGLHNNHLLYQKVKKWLISESFSFRPPQENMSISGQRV</sequence>
<dbReference type="NCBIfam" id="TIGR03418">
    <property type="entry name" value="chol_sulf_TF"/>
    <property type="match status" value="1"/>
</dbReference>
<dbReference type="PANTHER" id="PTHR30537">
    <property type="entry name" value="HTH-TYPE TRANSCRIPTIONAL REGULATOR"/>
    <property type="match status" value="1"/>
</dbReference>
<dbReference type="GO" id="GO:0043565">
    <property type="term" value="F:sequence-specific DNA binding"/>
    <property type="evidence" value="ECO:0007669"/>
    <property type="project" value="TreeGrafter"/>
</dbReference>